<dbReference type="AlphaFoldDB" id="A0A6A6H3T0"/>
<organism evidence="2 3">
    <name type="scientific">Viridothelium virens</name>
    <name type="common">Speckled blister lichen</name>
    <name type="synonym">Trypethelium virens</name>
    <dbReference type="NCBI Taxonomy" id="1048519"/>
    <lineage>
        <taxon>Eukaryota</taxon>
        <taxon>Fungi</taxon>
        <taxon>Dikarya</taxon>
        <taxon>Ascomycota</taxon>
        <taxon>Pezizomycotina</taxon>
        <taxon>Dothideomycetes</taxon>
        <taxon>Dothideomycetes incertae sedis</taxon>
        <taxon>Trypetheliales</taxon>
        <taxon>Trypetheliaceae</taxon>
        <taxon>Viridothelium</taxon>
    </lineage>
</organism>
<feature type="chain" id="PRO_5025499335" evidence="1">
    <location>
        <begin position="24"/>
        <end position="409"/>
    </location>
</feature>
<dbReference type="Pfam" id="PF10282">
    <property type="entry name" value="Lactonase"/>
    <property type="match status" value="1"/>
</dbReference>
<accession>A0A6A6H3T0</accession>
<reference evidence="2" key="1">
    <citation type="journal article" date="2020" name="Stud. Mycol.">
        <title>101 Dothideomycetes genomes: a test case for predicting lifestyles and emergence of pathogens.</title>
        <authorList>
            <person name="Haridas S."/>
            <person name="Albert R."/>
            <person name="Binder M."/>
            <person name="Bloem J."/>
            <person name="Labutti K."/>
            <person name="Salamov A."/>
            <person name="Andreopoulos B."/>
            <person name="Baker S."/>
            <person name="Barry K."/>
            <person name="Bills G."/>
            <person name="Bluhm B."/>
            <person name="Cannon C."/>
            <person name="Castanera R."/>
            <person name="Culley D."/>
            <person name="Daum C."/>
            <person name="Ezra D."/>
            <person name="Gonzalez J."/>
            <person name="Henrissat B."/>
            <person name="Kuo A."/>
            <person name="Liang C."/>
            <person name="Lipzen A."/>
            <person name="Lutzoni F."/>
            <person name="Magnuson J."/>
            <person name="Mondo S."/>
            <person name="Nolan M."/>
            <person name="Ohm R."/>
            <person name="Pangilinan J."/>
            <person name="Park H.-J."/>
            <person name="Ramirez L."/>
            <person name="Alfaro M."/>
            <person name="Sun H."/>
            <person name="Tritt A."/>
            <person name="Yoshinaga Y."/>
            <person name="Zwiers L.-H."/>
            <person name="Turgeon B."/>
            <person name="Goodwin S."/>
            <person name="Spatafora J."/>
            <person name="Crous P."/>
            <person name="Grigoriev I."/>
        </authorList>
    </citation>
    <scope>NUCLEOTIDE SEQUENCE</scope>
    <source>
        <strain evidence="2">Tuck. ex Michener</strain>
    </source>
</reference>
<protein>
    <submittedName>
        <fullName evidence="2">Putative isomerase YbhE</fullName>
    </submittedName>
</protein>
<dbReference type="EMBL" id="ML991814">
    <property type="protein sequence ID" value="KAF2232557.1"/>
    <property type="molecule type" value="Genomic_DNA"/>
</dbReference>
<gene>
    <name evidence="2" type="ORF">EV356DRAFT_449875</name>
</gene>
<keyword evidence="3" id="KW-1185">Reference proteome</keyword>
<dbReference type="InterPro" id="IPR015943">
    <property type="entry name" value="WD40/YVTN_repeat-like_dom_sf"/>
</dbReference>
<feature type="signal peptide" evidence="1">
    <location>
        <begin position="1"/>
        <end position="23"/>
    </location>
</feature>
<sequence length="409" mass="42114">MRGPFSISSRLTISLLSSGYVRAVSLPGCQLTGAPQQKTLNNVHTGQLSVPGSPFGLVYASQEDTAFVSLDISLVNSTLGVLNTSTFTPTLINQVPLQAGHTNSEGALGITLTHDGRHVLASAGPGSFVVDVARAVAGSPDAVVGALNGSVGPQMPGVTAIEVTVTLDDEYAFVSQEYGSTQTGNRGDIDVFKLHRPSANGSVSGTAIGYLTLGYEVVGTVLSPDGSILYATSENTARAGTTNVTTLGSLSIIDVETLKTDPSNALVSNVTAGCQPVRNIVSSDGKVVWLTARGSNHLLAFNASKLVSDPDDALLASVEVGTSPVGLTFARNESRILTADSNRFNYTNATTGLSVVDVDAALSGKPAVLGRIPTGLFPREFAASPNGNTILVADNESNEVQVIDVSTLP</sequence>
<dbReference type="InterPro" id="IPR011048">
    <property type="entry name" value="Haem_d1_sf"/>
</dbReference>
<dbReference type="PANTHER" id="PTHR47197:SF3">
    <property type="entry name" value="DIHYDRO-HEME D1 DEHYDROGENASE"/>
    <property type="match status" value="1"/>
</dbReference>
<dbReference type="Proteomes" id="UP000800092">
    <property type="component" value="Unassembled WGS sequence"/>
</dbReference>
<evidence type="ECO:0000313" key="2">
    <source>
        <dbReference type="EMBL" id="KAF2232557.1"/>
    </source>
</evidence>
<dbReference type="GO" id="GO:0016853">
    <property type="term" value="F:isomerase activity"/>
    <property type="evidence" value="ECO:0007669"/>
    <property type="project" value="UniProtKB-KW"/>
</dbReference>
<evidence type="ECO:0000313" key="3">
    <source>
        <dbReference type="Proteomes" id="UP000800092"/>
    </source>
</evidence>
<proteinExistence type="predicted"/>
<dbReference type="OrthoDB" id="5340947at2759"/>
<dbReference type="PANTHER" id="PTHR47197">
    <property type="entry name" value="PROTEIN NIRF"/>
    <property type="match status" value="1"/>
</dbReference>
<evidence type="ECO:0000256" key="1">
    <source>
        <dbReference type="SAM" id="SignalP"/>
    </source>
</evidence>
<dbReference type="SUPFAM" id="SSF51004">
    <property type="entry name" value="C-terminal (heme d1) domain of cytochrome cd1-nitrite reductase"/>
    <property type="match status" value="1"/>
</dbReference>
<dbReference type="InterPro" id="IPR051200">
    <property type="entry name" value="Host-pathogen_enzymatic-act"/>
</dbReference>
<keyword evidence="1" id="KW-0732">Signal</keyword>
<dbReference type="InterPro" id="IPR019405">
    <property type="entry name" value="Lactonase_7-beta_prop"/>
</dbReference>
<keyword evidence="2" id="KW-0413">Isomerase</keyword>
<name>A0A6A6H3T0_VIRVR</name>
<dbReference type="Gene3D" id="2.130.10.10">
    <property type="entry name" value="YVTN repeat-like/Quinoprotein amine dehydrogenase"/>
    <property type="match status" value="1"/>
</dbReference>